<dbReference type="InterPro" id="IPR017853">
    <property type="entry name" value="GH"/>
</dbReference>
<feature type="signal peptide" evidence="6">
    <location>
        <begin position="1"/>
        <end position="21"/>
    </location>
</feature>
<gene>
    <name evidence="7" type="ORF">MIND_00173000</name>
</gene>
<reference evidence="7" key="1">
    <citation type="submission" date="2020-05" db="EMBL/GenBank/DDBJ databases">
        <title>Mycena genomes resolve the evolution of fungal bioluminescence.</title>
        <authorList>
            <person name="Tsai I.J."/>
        </authorList>
    </citation>
    <scope>NUCLEOTIDE SEQUENCE</scope>
    <source>
        <strain evidence="7">171206Taipei</strain>
    </source>
</reference>
<evidence type="ECO:0000256" key="6">
    <source>
        <dbReference type="RuleBase" id="RU361192"/>
    </source>
</evidence>
<dbReference type="GO" id="GO:0015926">
    <property type="term" value="F:glucosidase activity"/>
    <property type="evidence" value="ECO:0007669"/>
    <property type="project" value="InterPro"/>
</dbReference>
<dbReference type="PANTHER" id="PTHR34983:SF1">
    <property type="entry name" value="ARABINOGALACTAN ENDO-BETA-1,4-GALACTANASE A"/>
    <property type="match status" value="1"/>
</dbReference>
<dbReference type="GO" id="GO:0031218">
    <property type="term" value="F:arabinogalactan endo-1,4-beta-galactosidase activity"/>
    <property type="evidence" value="ECO:0007669"/>
    <property type="project" value="UniProtKB-EC"/>
</dbReference>
<keyword evidence="4 6" id="KW-0378">Hydrolase</keyword>
<evidence type="ECO:0000256" key="1">
    <source>
        <dbReference type="ARBA" id="ARBA00001695"/>
    </source>
</evidence>
<dbReference type="Pfam" id="PF07745">
    <property type="entry name" value="Glyco_hydro_53"/>
    <property type="match status" value="1"/>
</dbReference>
<sequence length="350" mass="37282">MLLKFSRLAAVLIAGANLVTALTWHSADFSSLINLENSGIRYKDNGATTPLETILHNHGVNLARIRIWTSSNNTSYSLSYGLALAKRARAAGMSLLVDLHYSDTWADPAHQAIPSGWPTTVSGLNTQIYTYTLNLVNAFNNQGTPISLIQIGNEISDGFLWPVGRLSTNGFSPASQMLHSAISAVRTASPSTRTVIHLANGWDASATNWFYNSIFISGQLSLADVDILGFSFYPFYGTSATYSNLQSNLQALVNKFGKDVMVVETDWPASCSSSVALSQNIAVSAAGQQSWVLGIRNVLSAISGGHGIGISYWEPAWIGNAGLGSSCADNLVVDGSGNTRSSVAMFSASM</sequence>
<dbReference type="InterPro" id="IPR011683">
    <property type="entry name" value="Glyco_hydro_53"/>
</dbReference>
<evidence type="ECO:0000313" key="8">
    <source>
        <dbReference type="Proteomes" id="UP000636479"/>
    </source>
</evidence>
<evidence type="ECO:0000256" key="2">
    <source>
        <dbReference type="ARBA" id="ARBA00010687"/>
    </source>
</evidence>
<evidence type="ECO:0000313" key="7">
    <source>
        <dbReference type="EMBL" id="KAF7316537.1"/>
    </source>
</evidence>
<comment type="similarity">
    <text evidence="2 6">Belongs to the glycosyl hydrolase 53 family.</text>
</comment>
<dbReference type="AlphaFoldDB" id="A0A8H6TGX3"/>
<proteinExistence type="inferred from homology"/>
<comment type="catalytic activity">
    <reaction evidence="1 6">
        <text>The enzyme specifically hydrolyzes (1-&gt;4)-beta-D-galactosidic linkages in type I arabinogalactans.</text>
        <dbReference type="EC" id="3.2.1.89"/>
    </reaction>
</comment>
<evidence type="ECO:0000256" key="5">
    <source>
        <dbReference type="ARBA" id="ARBA00023295"/>
    </source>
</evidence>
<keyword evidence="6" id="KW-0732">Signal</keyword>
<dbReference type="PANTHER" id="PTHR34983">
    <property type="entry name" value="ARABINOGALACTAN ENDO-BETA-1,4-GALACTANASE A"/>
    <property type="match status" value="1"/>
</dbReference>
<dbReference type="EMBL" id="JACAZF010000001">
    <property type="protein sequence ID" value="KAF7316537.1"/>
    <property type="molecule type" value="Genomic_DNA"/>
</dbReference>
<dbReference type="GeneID" id="59341166"/>
<organism evidence="7 8">
    <name type="scientific">Mycena indigotica</name>
    <dbReference type="NCBI Taxonomy" id="2126181"/>
    <lineage>
        <taxon>Eukaryota</taxon>
        <taxon>Fungi</taxon>
        <taxon>Dikarya</taxon>
        <taxon>Basidiomycota</taxon>
        <taxon>Agaricomycotina</taxon>
        <taxon>Agaricomycetes</taxon>
        <taxon>Agaricomycetidae</taxon>
        <taxon>Agaricales</taxon>
        <taxon>Marasmiineae</taxon>
        <taxon>Mycenaceae</taxon>
        <taxon>Mycena</taxon>
    </lineage>
</organism>
<comment type="caution">
    <text evidence="7">The sequence shown here is derived from an EMBL/GenBank/DDBJ whole genome shotgun (WGS) entry which is preliminary data.</text>
</comment>
<dbReference type="GO" id="GO:0045490">
    <property type="term" value="P:pectin catabolic process"/>
    <property type="evidence" value="ECO:0007669"/>
    <property type="project" value="TreeGrafter"/>
</dbReference>
<keyword evidence="8" id="KW-1185">Reference proteome</keyword>
<dbReference type="RefSeq" id="XP_037226560.1">
    <property type="nucleotide sequence ID" value="XM_037358650.1"/>
</dbReference>
<dbReference type="OrthoDB" id="110914at2759"/>
<accession>A0A8H6TGX3</accession>
<feature type="chain" id="PRO_5034645342" description="Arabinogalactan endo-beta-1,4-galactanase" evidence="6">
    <location>
        <begin position="22"/>
        <end position="350"/>
    </location>
</feature>
<evidence type="ECO:0000256" key="4">
    <source>
        <dbReference type="ARBA" id="ARBA00022801"/>
    </source>
</evidence>
<dbReference type="Proteomes" id="UP000636479">
    <property type="component" value="Unassembled WGS sequence"/>
</dbReference>
<protein>
    <recommendedName>
        <fullName evidence="3 6">Arabinogalactan endo-beta-1,4-galactanase</fullName>
        <ecNumber evidence="3 6">3.2.1.89</ecNumber>
    </recommendedName>
</protein>
<name>A0A8H6TGX3_9AGAR</name>
<evidence type="ECO:0000256" key="3">
    <source>
        <dbReference type="ARBA" id="ARBA00012556"/>
    </source>
</evidence>
<keyword evidence="5 6" id="KW-0326">Glycosidase</keyword>
<dbReference type="EC" id="3.2.1.89" evidence="3 6"/>
<dbReference type="Gene3D" id="3.20.20.80">
    <property type="entry name" value="Glycosidases"/>
    <property type="match status" value="1"/>
</dbReference>
<dbReference type="SUPFAM" id="SSF51445">
    <property type="entry name" value="(Trans)glycosidases"/>
    <property type="match status" value="1"/>
</dbReference>